<gene>
    <name evidence="1" type="ORF">K2F26_23695</name>
</gene>
<name>A0ABX8WZ91_9CYAN</name>
<dbReference type="EMBL" id="CP080598">
    <property type="protein sequence ID" value="QYX31738.1"/>
    <property type="molecule type" value="Genomic_DNA"/>
</dbReference>
<evidence type="ECO:0000313" key="1">
    <source>
        <dbReference type="EMBL" id="QYX31738.1"/>
    </source>
</evidence>
<sequence length="262" mass="30107">MHFLINELSFIGQASNNYEADELMKHILEIIEEISVLQNGVPIQTHSSFAAQKLSSDFTVSQWIFKHKTSKNSEQQKIAMILLRLLSKGPFIDVQDFFNDCKCHYQKQDVSSSSLAGAAKLEGILISLQNNPDFIHENIEVEFQESINSPQKNITITNLTTIKQTKKICPRYQLHSKHDPQGYWKNATPMDLTDEEAQKILNSSICSSNNNSEKRYGYHKESVKFYVFHSDNTFDEQGYPTYHGFPISEDQVPKEVLNKIKR</sequence>
<reference evidence="1 2" key="1">
    <citation type="journal article" date="2022" name="J. Am. Chem. Soc.">
        <title>Biosynthesis of Guanitoxin Enables Global Environmental Detection in Freshwater Cyanobacteria.</title>
        <authorList>
            <person name="Lima S.T."/>
            <person name="Fallon T.R."/>
            <person name="Cordoza J.L."/>
            <person name="Chekan J.R."/>
            <person name="Delbaje E."/>
            <person name="Hopiavuori A.R."/>
            <person name="Alvarenga D.O."/>
            <person name="Wood S.M."/>
            <person name="Luhavaya H."/>
            <person name="Baumgartner J.T."/>
            <person name="Dorr F.A."/>
            <person name="Etchegaray A."/>
            <person name="Pinto E."/>
            <person name="McKinnie S.M.K."/>
            <person name="Fiore M.F."/>
            <person name="Moore B.S."/>
        </authorList>
    </citation>
    <scope>NUCLEOTIDE SEQUENCE [LARGE SCALE GENOMIC DNA]</scope>
    <source>
        <strain evidence="1 2">ITEP-024</strain>
    </source>
</reference>
<keyword evidence="2" id="KW-1185">Reference proteome</keyword>
<dbReference type="RefSeq" id="WP_220609738.1">
    <property type="nucleotide sequence ID" value="NZ_CP080598.1"/>
</dbReference>
<protein>
    <submittedName>
        <fullName evidence="1">Uncharacterized protein</fullName>
    </submittedName>
</protein>
<proteinExistence type="predicted"/>
<evidence type="ECO:0000313" key="2">
    <source>
        <dbReference type="Proteomes" id="UP000826540"/>
    </source>
</evidence>
<dbReference type="Proteomes" id="UP000826540">
    <property type="component" value="Chromosome"/>
</dbReference>
<organism evidence="1 2">
    <name type="scientific">Sphaerospermopsis torques-reginae ITEP-024</name>
    <dbReference type="NCBI Taxonomy" id="984208"/>
    <lineage>
        <taxon>Bacteria</taxon>
        <taxon>Bacillati</taxon>
        <taxon>Cyanobacteriota</taxon>
        <taxon>Cyanophyceae</taxon>
        <taxon>Nostocales</taxon>
        <taxon>Aphanizomenonaceae</taxon>
        <taxon>Sphaerospermopsis</taxon>
        <taxon>Sphaerospermopsis torques-reginae</taxon>
    </lineage>
</organism>
<accession>A0ABX8WZ91</accession>